<dbReference type="GO" id="GO:0006310">
    <property type="term" value="P:DNA recombination"/>
    <property type="evidence" value="ECO:0007669"/>
    <property type="project" value="UniProtKB-UniRule"/>
</dbReference>
<dbReference type="Proteomes" id="UP000885771">
    <property type="component" value="Unassembled WGS sequence"/>
</dbReference>
<keyword evidence="2" id="KW-0227">DNA damage</keyword>
<dbReference type="PIRSF" id="PIRSF002070">
    <property type="entry name" value="SSB"/>
    <property type="match status" value="1"/>
</dbReference>
<dbReference type="HAMAP" id="MF_00984">
    <property type="entry name" value="SSB"/>
    <property type="match status" value="1"/>
</dbReference>
<accession>A0A7V5RQQ9</accession>
<evidence type="ECO:0000256" key="3">
    <source>
        <dbReference type="PIRNR" id="PIRNR002070"/>
    </source>
</evidence>
<gene>
    <name evidence="5" type="ORF">ENJ15_06790</name>
</gene>
<feature type="short sequence motif" description="Important for interaction with partner proteins" evidence="2">
    <location>
        <begin position="144"/>
        <end position="149"/>
    </location>
</feature>
<dbReference type="GO" id="GO:0009295">
    <property type="term" value="C:nucleoid"/>
    <property type="evidence" value="ECO:0007669"/>
    <property type="project" value="TreeGrafter"/>
</dbReference>
<dbReference type="Gene3D" id="2.40.50.140">
    <property type="entry name" value="Nucleic acid-binding proteins"/>
    <property type="match status" value="1"/>
</dbReference>
<name>A0A7V5RQQ9_CALAY</name>
<dbReference type="SUPFAM" id="SSF50249">
    <property type="entry name" value="Nucleic acid-binding proteins"/>
    <property type="match status" value="1"/>
</dbReference>
<reference evidence="5" key="1">
    <citation type="journal article" date="2020" name="mSystems">
        <title>Genome- and Community-Level Interaction Insights into Carbon Utilization and Element Cycling Functions of Hydrothermarchaeota in Hydrothermal Sediment.</title>
        <authorList>
            <person name="Zhou Z."/>
            <person name="Liu Y."/>
            <person name="Xu W."/>
            <person name="Pan J."/>
            <person name="Luo Z.H."/>
            <person name="Li M."/>
        </authorList>
    </citation>
    <scope>NUCLEOTIDE SEQUENCE [LARGE SCALE GENOMIC DNA]</scope>
    <source>
        <strain evidence="5">HyVt-460</strain>
    </source>
</reference>
<dbReference type="CDD" id="cd04496">
    <property type="entry name" value="SSB_OBF"/>
    <property type="match status" value="1"/>
</dbReference>
<keyword evidence="2" id="KW-0234">DNA repair</keyword>
<dbReference type="InterPro" id="IPR000424">
    <property type="entry name" value="Primosome_PriB/ssb"/>
</dbReference>
<dbReference type="GO" id="GO:0006281">
    <property type="term" value="P:DNA repair"/>
    <property type="evidence" value="ECO:0007669"/>
    <property type="project" value="UniProtKB-UniRule"/>
</dbReference>
<comment type="caution">
    <text evidence="2">Lacks conserved residue(s) required for the propagation of feature annotation.</text>
</comment>
<evidence type="ECO:0000256" key="2">
    <source>
        <dbReference type="HAMAP-Rule" id="MF_00984"/>
    </source>
</evidence>
<dbReference type="Pfam" id="PF00436">
    <property type="entry name" value="SSB"/>
    <property type="match status" value="1"/>
</dbReference>
<dbReference type="PANTHER" id="PTHR10302:SF27">
    <property type="entry name" value="SINGLE-STRANDED DNA-BINDING PROTEIN"/>
    <property type="match status" value="1"/>
</dbReference>
<dbReference type="NCBIfam" id="TIGR00621">
    <property type="entry name" value="ssb"/>
    <property type="match status" value="1"/>
</dbReference>
<comment type="function">
    <text evidence="2">Plays an important role in DNA replication, recombination and repair. Binds to ssDNA and to an array of partner proteins to recruit them to their sites of action during DNA metabolism.</text>
</comment>
<feature type="region of interest" description="Disordered" evidence="4">
    <location>
        <begin position="108"/>
        <end position="149"/>
    </location>
</feature>
<keyword evidence="2" id="KW-0235">DNA replication</keyword>
<evidence type="ECO:0000256" key="1">
    <source>
        <dbReference type="ARBA" id="ARBA00023125"/>
    </source>
</evidence>
<organism evidence="5">
    <name type="scientific">Caldithrix abyssi</name>
    <dbReference type="NCBI Taxonomy" id="187145"/>
    <lineage>
        <taxon>Bacteria</taxon>
        <taxon>Pseudomonadati</taxon>
        <taxon>Calditrichota</taxon>
        <taxon>Calditrichia</taxon>
        <taxon>Calditrichales</taxon>
        <taxon>Calditrichaceae</taxon>
        <taxon>Caldithrix</taxon>
    </lineage>
</organism>
<protein>
    <recommendedName>
        <fullName evidence="2 3">Single-stranded DNA-binding protein</fullName>
        <shortName evidence="2">SSB</shortName>
    </recommendedName>
</protein>
<keyword evidence="2" id="KW-0233">DNA recombination</keyword>
<evidence type="ECO:0000256" key="4">
    <source>
        <dbReference type="SAM" id="MobiDB-lite"/>
    </source>
</evidence>
<comment type="caution">
    <text evidence="5">The sequence shown here is derived from an EMBL/GenBank/DDBJ whole genome shotgun (WGS) entry which is preliminary data.</text>
</comment>
<comment type="subunit">
    <text evidence="2">Homotetramer.</text>
</comment>
<dbReference type="PANTHER" id="PTHR10302">
    <property type="entry name" value="SINGLE-STRANDED DNA-BINDING PROTEIN"/>
    <property type="match status" value="1"/>
</dbReference>
<sequence length="149" mass="16396">MSRGTVNKVILLGRLGKDPEMRYAPSGTAIATFSLATNHRQKNKDGEWEEKTEWHNILTFGKTAEVAGEYLKKGKLVFVEGRIQTSSWEDDKGQKRYRTEIVAANMQLVGSRGDEQDSSYSAPAPAAEKKPASNPPAAAPADEEDDLPF</sequence>
<dbReference type="GO" id="GO:0006260">
    <property type="term" value="P:DNA replication"/>
    <property type="evidence" value="ECO:0007669"/>
    <property type="project" value="UniProtKB-UniRule"/>
</dbReference>
<evidence type="ECO:0000313" key="5">
    <source>
        <dbReference type="EMBL" id="HHM02705.1"/>
    </source>
</evidence>
<dbReference type="GO" id="GO:0003697">
    <property type="term" value="F:single-stranded DNA binding"/>
    <property type="evidence" value="ECO:0007669"/>
    <property type="project" value="UniProtKB-UniRule"/>
</dbReference>
<proteinExistence type="inferred from homology"/>
<dbReference type="PROSITE" id="PS50935">
    <property type="entry name" value="SSB"/>
    <property type="match status" value="1"/>
</dbReference>
<dbReference type="AlphaFoldDB" id="A0A7V5RQQ9"/>
<dbReference type="InterPro" id="IPR011344">
    <property type="entry name" value="ssDNA-bd"/>
</dbReference>
<dbReference type="EMBL" id="DRLI01000259">
    <property type="protein sequence ID" value="HHM02705.1"/>
    <property type="molecule type" value="Genomic_DNA"/>
</dbReference>
<keyword evidence="1 2" id="KW-0238">DNA-binding</keyword>
<dbReference type="InterPro" id="IPR012340">
    <property type="entry name" value="NA-bd_OB-fold"/>
</dbReference>